<dbReference type="KEGG" id="vg:80398531"/>
<gene>
    <name evidence="1" type="primary">SRR5466725_18_2</name>
</gene>
<keyword evidence="2" id="KW-1185">Reference proteome</keyword>
<dbReference type="GO" id="GO:0019028">
    <property type="term" value="C:viral capsid"/>
    <property type="evidence" value="ECO:0007669"/>
    <property type="project" value="UniProtKB-KW"/>
</dbReference>
<proteinExistence type="predicted"/>
<evidence type="ECO:0000313" key="2">
    <source>
        <dbReference type="Proteomes" id="UP000679105"/>
    </source>
</evidence>
<keyword evidence="1" id="KW-0946">Virion</keyword>
<evidence type="ECO:0000313" key="1">
    <source>
        <dbReference type="EMBL" id="DAD52443.1"/>
    </source>
</evidence>
<name>A0A8S5L4I1_9VIRU</name>
<reference evidence="1" key="1">
    <citation type="submission" date="2020-09" db="EMBL/GenBank/DDBJ databases">
        <title>Leviviricetes taxonomy.</title>
        <authorList>
            <person name="Stockdale S.R."/>
            <person name="Callanan J."/>
            <person name="Adriaenssens E.M."/>
            <person name="Kuhn J.H."/>
            <person name="Rumnieks J."/>
            <person name="Shkoporov A."/>
            <person name="Draper L.A."/>
            <person name="Ross P."/>
            <person name="Hill C."/>
        </authorList>
    </citation>
    <scope>NUCLEOTIDE SEQUENCE</scope>
</reference>
<dbReference type="RefSeq" id="YP_010769497.1">
    <property type="nucleotide sequence ID" value="NC_073993.1"/>
</dbReference>
<protein>
    <submittedName>
        <fullName evidence="1">Coat protein</fullName>
    </submittedName>
</protein>
<keyword evidence="1" id="KW-0167">Capsid protein</keyword>
<organism evidence="1 2">
    <name type="scientific">ssRNA phage SRR5466725_18</name>
    <dbReference type="NCBI Taxonomy" id="2786416"/>
    <lineage>
        <taxon>Viruses</taxon>
        <taxon>Riboviria</taxon>
        <taxon>Orthornavirae</taxon>
        <taxon>Lenarviricota</taxon>
        <taxon>Leviviricetes</taxon>
        <taxon>Norzivirales</taxon>
        <taxon>Fiersviridae</taxon>
        <taxon>Mahraivirus</taxon>
        <taxon>Mahraivirus limivicinum</taxon>
    </lineage>
</organism>
<sequence>MPQMANLTVKKADGTTDIVYTSMTPSAGDKTPAVWRSNTVGTSVALRPEFRAIGMPSPDGARRTLKTNLVFPVVETDASSGLKKVIGYITQVTETKIFLAADDATVAEAIAQGANLTNTALMRECAKVGFAPN</sequence>
<accession>A0A8S5L4I1</accession>
<dbReference type="GeneID" id="80398531"/>
<dbReference type="EMBL" id="BK014105">
    <property type="protein sequence ID" value="DAD52443.1"/>
    <property type="molecule type" value="Genomic_RNA"/>
</dbReference>
<dbReference type="Proteomes" id="UP000679105">
    <property type="component" value="Segment"/>
</dbReference>